<evidence type="ECO:0000313" key="4">
    <source>
        <dbReference type="Proteomes" id="UP000199214"/>
    </source>
</evidence>
<dbReference type="Gene3D" id="3.40.50.1110">
    <property type="entry name" value="SGNH hydrolase"/>
    <property type="match status" value="1"/>
</dbReference>
<gene>
    <name evidence="3" type="ORF">SAMN05216382_2101</name>
</gene>
<dbReference type="AlphaFoldDB" id="A0A1H7R0V5"/>
<dbReference type="SUPFAM" id="SSF52266">
    <property type="entry name" value="SGNH hydrolase"/>
    <property type="match status" value="1"/>
</dbReference>
<feature type="domain" description="SGNH hydrolase-type esterase" evidence="2">
    <location>
        <begin position="205"/>
        <end position="395"/>
    </location>
</feature>
<accession>A0A1H7R0V5</accession>
<dbReference type="CDD" id="cd01830">
    <property type="entry name" value="XynE_like"/>
    <property type="match status" value="1"/>
</dbReference>
<reference evidence="4" key="1">
    <citation type="submission" date="2016-10" db="EMBL/GenBank/DDBJ databases">
        <authorList>
            <person name="Varghese N."/>
            <person name="Submissions S."/>
        </authorList>
    </citation>
    <scope>NUCLEOTIDE SEQUENCE [LARGE SCALE GENOMIC DNA]</scope>
    <source>
        <strain evidence="4">JS21-1</strain>
    </source>
</reference>
<feature type="signal peptide" evidence="1">
    <location>
        <begin position="1"/>
        <end position="23"/>
    </location>
</feature>
<dbReference type="Proteomes" id="UP000199214">
    <property type="component" value="Unassembled WGS sequence"/>
</dbReference>
<keyword evidence="4" id="KW-1185">Reference proteome</keyword>
<name>A0A1H7R0V5_9SPHN</name>
<dbReference type="PANTHER" id="PTHR43784">
    <property type="entry name" value="GDSL-LIKE LIPASE/ACYLHYDROLASE, PUTATIVE (AFU_ORTHOLOGUE AFUA_2G00820)-RELATED"/>
    <property type="match status" value="1"/>
</dbReference>
<feature type="chain" id="PRO_5011531047" evidence="1">
    <location>
        <begin position="24"/>
        <end position="406"/>
    </location>
</feature>
<evidence type="ECO:0000313" key="3">
    <source>
        <dbReference type="EMBL" id="SEL53911.1"/>
    </source>
</evidence>
<dbReference type="STRING" id="1855283.SAMN05216382_2101"/>
<dbReference type="InterPro" id="IPR013830">
    <property type="entry name" value="SGNH_hydro"/>
</dbReference>
<sequence>MMAGKRSLFWVGALSVAAMSASAEPAHWAASWAAPPAPPSLAVPNLPTSFITPSFRNQTIVQVVRLSRGGRALRLRLTNEYGTEPLRIGAARIALVDEAGRVIEQTRRRVTFAGAREARVPAGVPWVSDPVALSVPDRARVQIALYLPDDTGPCTCHATAGATGLASPPGDYTDKPFAPAGTFSARAFVSEVDVVTSAAPHVVVAFGDSITDGYQSSADADRRWPDQLVRRLATRGRAAISMANAGLSGNRILLDGVPALFGQSAVARFDRDVLAVPGVGTVIVLLGINDIGQKRATPVTAAEIIAGYRQLIDRAHAKGLRIVGGTMLPYEGAPYYRVEGDKVRVAVNDWIRSARAFDAVIDFDRAMRDPSRPARLRPELQSGDWLHPNDAGYKVMADAVDAAVLR</sequence>
<dbReference type="InterPro" id="IPR053140">
    <property type="entry name" value="GDSL_Rv0518-like"/>
</dbReference>
<protein>
    <submittedName>
        <fullName evidence="3">Lysophospholipase L1</fullName>
    </submittedName>
</protein>
<dbReference type="EMBL" id="FNZZ01000004">
    <property type="protein sequence ID" value="SEL53911.1"/>
    <property type="molecule type" value="Genomic_DNA"/>
</dbReference>
<evidence type="ECO:0000259" key="2">
    <source>
        <dbReference type="Pfam" id="PF13472"/>
    </source>
</evidence>
<dbReference type="GO" id="GO:0016788">
    <property type="term" value="F:hydrolase activity, acting on ester bonds"/>
    <property type="evidence" value="ECO:0007669"/>
    <property type="project" value="UniProtKB-ARBA"/>
</dbReference>
<dbReference type="PANTHER" id="PTHR43784:SF2">
    <property type="entry name" value="GDSL-LIKE LIPASE_ACYLHYDROLASE, PUTATIVE (AFU_ORTHOLOGUE AFUA_2G00820)-RELATED"/>
    <property type="match status" value="1"/>
</dbReference>
<proteinExistence type="predicted"/>
<evidence type="ECO:0000256" key="1">
    <source>
        <dbReference type="SAM" id="SignalP"/>
    </source>
</evidence>
<keyword evidence="1" id="KW-0732">Signal</keyword>
<organism evidence="3 4">
    <name type="scientific">Sphingomonas palmae</name>
    <dbReference type="NCBI Taxonomy" id="1855283"/>
    <lineage>
        <taxon>Bacteria</taxon>
        <taxon>Pseudomonadati</taxon>
        <taxon>Pseudomonadota</taxon>
        <taxon>Alphaproteobacteria</taxon>
        <taxon>Sphingomonadales</taxon>
        <taxon>Sphingomonadaceae</taxon>
        <taxon>Sphingomonas</taxon>
    </lineage>
</organism>
<dbReference type="InterPro" id="IPR036514">
    <property type="entry name" value="SGNH_hydro_sf"/>
</dbReference>
<dbReference type="Pfam" id="PF13472">
    <property type="entry name" value="Lipase_GDSL_2"/>
    <property type="match status" value="1"/>
</dbReference>